<dbReference type="InterPro" id="IPR011006">
    <property type="entry name" value="CheY-like_superfamily"/>
</dbReference>
<evidence type="ECO:0000313" key="15">
    <source>
        <dbReference type="Proteomes" id="UP000184076"/>
    </source>
</evidence>
<evidence type="ECO:0000256" key="10">
    <source>
        <dbReference type="ARBA" id="ARBA00023163"/>
    </source>
</evidence>
<organism evidence="14 15">
    <name type="scientific">Desulfacinum infernum DSM 9756</name>
    <dbReference type="NCBI Taxonomy" id="1121391"/>
    <lineage>
        <taxon>Bacteria</taxon>
        <taxon>Pseudomonadati</taxon>
        <taxon>Thermodesulfobacteriota</taxon>
        <taxon>Syntrophobacteria</taxon>
        <taxon>Syntrophobacterales</taxon>
        <taxon>Syntrophobacteraceae</taxon>
        <taxon>Desulfacinum</taxon>
    </lineage>
</organism>
<dbReference type="SUPFAM" id="SSF52172">
    <property type="entry name" value="CheY-like"/>
    <property type="match status" value="1"/>
</dbReference>
<dbReference type="EMBL" id="FQVB01000021">
    <property type="protein sequence ID" value="SHF58783.1"/>
    <property type="molecule type" value="Genomic_DNA"/>
</dbReference>
<dbReference type="SUPFAM" id="SSF46689">
    <property type="entry name" value="Homeodomain-like"/>
    <property type="match status" value="1"/>
</dbReference>
<dbReference type="InterPro" id="IPR003593">
    <property type="entry name" value="AAA+_ATPase"/>
</dbReference>
<keyword evidence="15" id="KW-1185">Reference proteome</keyword>
<evidence type="ECO:0000256" key="8">
    <source>
        <dbReference type="ARBA" id="ARBA00023125"/>
    </source>
</evidence>
<evidence type="ECO:0000256" key="2">
    <source>
        <dbReference type="ARBA" id="ARBA00022490"/>
    </source>
</evidence>
<dbReference type="InterPro" id="IPR025944">
    <property type="entry name" value="Sigma_54_int_dom_CS"/>
</dbReference>
<keyword evidence="9" id="KW-0010">Activator</keyword>
<evidence type="ECO:0000256" key="3">
    <source>
        <dbReference type="ARBA" id="ARBA00022553"/>
    </source>
</evidence>
<evidence type="ECO:0000259" key="12">
    <source>
        <dbReference type="PROSITE" id="PS50045"/>
    </source>
</evidence>
<gene>
    <name evidence="14" type="ORF">SAMN02745206_02296</name>
</gene>
<dbReference type="InterPro" id="IPR025662">
    <property type="entry name" value="Sigma_54_int_dom_ATP-bd_1"/>
</dbReference>
<name>A0A1M5CVQ6_9BACT</name>
<feature type="domain" description="Response regulatory" evidence="13">
    <location>
        <begin position="6"/>
        <end position="120"/>
    </location>
</feature>
<sequence length="462" mass="51933">MTRGPSILIVDDEFSVQESLRVWFEKSGYEAEGASSGEEALEKLADRAYDIVFLDIMMPGMNGLEVLRRIKEEYPGTLVVMMTAYASIESAVEAMKEGASDYLLKPLDPDLLDPLIARLLHVKELMDENVLLREQVSSMVRFENLVGRSRAMERIFAMIRDVAPTDSPVLITGETGTGKEMVAKAIHAVSPRADAPFVAVNCGAFPEHLLESELFGHEKGAFTGATQARKGRLELCHGGTLFLDEIGEISPRMQVDLLRVLDEKRFFRVGGEKPIQVDFRVIAATNRDLSKAIGEGRFRSDLFYRLNVISIHVPPLRERVDDIPLLATHFLKRYSRETNKQVDAISREALELLKSYSWPGNVRELQNAMERAVVLAKKRRIGVDDLAFLQTPPPLPSADMTLEEVERRHIERVLQSQAGNISRAAEILGIHRSTLHKKVQYYGITCTRGRGRPRGSVRRVRK</sequence>
<dbReference type="Gene3D" id="3.40.50.300">
    <property type="entry name" value="P-loop containing nucleotide triphosphate hydrolases"/>
    <property type="match status" value="1"/>
</dbReference>
<evidence type="ECO:0000256" key="5">
    <source>
        <dbReference type="ARBA" id="ARBA00022840"/>
    </source>
</evidence>
<dbReference type="FunFam" id="3.40.50.2300:FF:000018">
    <property type="entry name" value="DNA-binding transcriptional regulator NtrC"/>
    <property type="match status" value="1"/>
</dbReference>
<dbReference type="Proteomes" id="UP000184076">
    <property type="component" value="Unassembled WGS sequence"/>
</dbReference>
<dbReference type="PROSITE" id="PS00675">
    <property type="entry name" value="SIGMA54_INTERACT_1"/>
    <property type="match status" value="1"/>
</dbReference>
<dbReference type="GO" id="GO:0005524">
    <property type="term" value="F:ATP binding"/>
    <property type="evidence" value="ECO:0007669"/>
    <property type="project" value="UniProtKB-KW"/>
</dbReference>
<dbReference type="Pfam" id="PF00158">
    <property type="entry name" value="Sigma54_activat"/>
    <property type="match status" value="1"/>
</dbReference>
<dbReference type="InterPro" id="IPR058031">
    <property type="entry name" value="AAA_lid_NorR"/>
</dbReference>
<dbReference type="InterPro" id="IPR002197">
    <property type="entry name" value="HTH_Fis"/>
</dbReference>
<dbReference type="AlphaFoldDB" id="A0A1M5CVQ6"/>
<keyword evidence="8" id="KW-0238">DNA-binding</keyword>
<dbReference type="GO" id="GO:0005737">
    <property type="term" value="C:cytoplasm"/>
    <property type="evidence" value="ECO:0007669"/>
    <property type="project" value="UniProtKB-SubCell"/>
</dbReference>
<dbReference type="InterPro" id="IPR009057">
    <property type="entry name" value="Homeodomain-like_sf"/>
</dbReference>
<evidence type="ECO:0000256" key="4">
    <source>
        <dbReference type="ARBA" id="ARBA00022741"/>
    </source>
</evidence>
<dbReference type="Gene3D" id="3.40.50.2300">
    <property type="match status" value="1"/>
</dbReference>
<keyword evidence="5" id="KW-0067">ATP-binding</keyword>
<keyword evidence="10" id="KW-0804">Transcription</keyword>
<dbReference type="Pfam" id="PF00072">
    <property type="entry name" value="Response_reg"/>
    <property type="match status" value="1"/>
</dbReference>
<proteinExistence type="predicted"/>
<evidence type="ECO:0000256" key="7">
    <source>
        <dbReference type="ARBA" id="ARBA00023015"/>
    </source>
</evidence>
<dbReference type="PROSITE" id="PS50045">
    <property type="entry name" value="SIGMA54_INTERACT_4"/>
    <property type="match status" value="1"/>
</dbReference>
<protein>
    <submittedName>
        <fullName evidence="14">Two component, sigma54 specific, transcriptional regulator, Fis family</fullName>
    </submittedName>
</protein>
<keyword evidence="3 11" id="KW-0597">Phosphoprotein</keyword>
<accession>A0A1M5CVQ6</accession>
<evidence type="ECO:0000256" key="11">
    <source>
        <dbReference type="PROSITE-ProRule" id="PRU00169"/>
    </source>
</evidence>
<dbReference type="PROSITE" id="PS50110">
    <property type="entry name" value="RESPONSE_REGULATORY"/>
    <property type="match status" value="1"/>
</dbReference>
<dbReference type="RefSeq" id="WP_073039582.1">
    <property type="nucleotide sequence ID" value="NZ_FQVB01000021.1"/>
</dbReference>
<feature type="domain" description="Sigma-54 factor interaction" evidence="12">
    <location>
        <begin position="145"/>
        <end position="374"/>
    </location>
</feature>
<dbReference type="CDD" id="cd00009">
    <property type="entry name" value="AAA"/>
    <property type="match status" value="1"/>
</dbReference>
<dbReference type="PRINTS" id="PR01590">
    <property type="entry name" value="HTHFIS"/>
</dbReference>
<dbReference type="GO" id="GO:0006355">
    <property type="term" value="P:regulation of DNA-templated transcription"/>
    <property type="evidence" value="ECO:0007669"/>
    <property type="project" value="InterPro"/>
</dbReference>
<dbReference type="FunFam" id="3.40.50.300:FF:000006">
    <property type="entry name" value="DNA-binding transcriptional regulator NtrC"/>
    <property type="match status" value="1"/>
</dbReference>
<feature type="modified residue" description="4-aspartylphosphate" evidence="11">
    <location>
        <position position="55"/>
    </location>
</feature>
<keyword evidence="4" id="KW-0547">Nucleotide-binding</keyword>
<keyword evidence="7" id="KW-0805">Transcription regulation</keyword>
<dbReference type="PANTHER" id="PTHR32071">
    <property type="entry name" value="TRANSCRIPTIONAL REGULATORY PROTEIN"/>
    <property type="match status" value="1"/>
</dbReference>
<evidence type="ECO:0000256" key="9">
    <source>
        <dbReference type="ARBA" id="ARBA00023159"/>
    </source>
</evidence>
<comment type="subcellular location">
    <subcellularLocation>
        <location evidence="1">Cytoplasm</location>
    </subcellularLocation>
</comment>
<evidence type="ECO:0000256" key="6">
    <source>
        <dbReference type="ARBA" id="ARBA00023012"/>
    </source>
</evidence>
<dbReference type="PROSITE" id="PS00688">
    <property type="entry name" value="SIGMA54_INTERACT_3"/>
    <property type="match status" value="1"/>
</dbReference>
<dbReference type="Gene3D" id="1.10.10.60">
    <property type="entry name" value="Homeodomain-like"/>
    <property type="match status" value="1"/>
</dbReference>
<dbReference type="OrthoDB" id="9763792at2"/>
<dbReference type="InterPro" id="IPR027417">
    <property type="entry name" value="P-loop_NTPase"/>
</dbReference>
<evidence type="ECO:0000259" key="13">
    <source>
        <dbReference type="PROSITE" id="PS50110"/>
    </source>
</evidence>
<dbReference type="SMART" id="SM00448">
    <property type="entry name" value="REC"/>
    <property type="match status" value="1"/>
</dbReference>
<dbReference type="InterPro" id="IPR001789">
    <property type="entry name" value="Sig_transdc_resp-reg_receiver"/>
</dbReference>
<dbReference type="GO" id="GO:0000160">
    <property type="term" value="P:phosphorelay signal transduction system"/>
    <property type="evidence" value="ECO:0007669"/>
    <property type="project" value="UniProtKB-KW"/>
</dbReference>
<evidence type="ECO:0000313" key="14">
    <source>
        <dbReference type="EMBL" id="SHF58783.1"/>
    </source>
</evidence>
<evidence type="ECO:0000256" key="1">
    <source>
        <dbReference type="ARBA" id="ARBA00004496"/>
    </source>
</evidence>
<keyword evidence="2" id="KW-0963">Cytoplasm</keyword>
<dbReference type="Pfam" id="PF02954">
    <property type="entry name" value="HTH_8"/>
    <property type="match status" value="1"/>
</dbReference>
<dbReference type="FunFam" id="1.10.8.60:FF:000014">
    <property type="entry name" value="DNA-binding transcriptional regulator NtrC"/>
    <property type="match status" value="1"/>
</dbReference>
<dbReference type="STRING" id="1121391.SAMN02745206_02296"/>
<dbReference type="SUPFAM" id="SSF52540">
    <property type="entry name" value="P-loop containing nucleoside triphosphate hydrolases"/>
    <property type="match status" value="1"/>
</dbReference>
<dbReference type="SMART" id="SM00382">
    <property type="entry name" value="AAA"/>
    <property type="match status" value="1"/>
</dbReference>
<reference evidence="15" key="1">
    <citation type="submission" date="2016-11" db="EMBL/GenBank/DDBJ databases">
        <authorList>
            <person name="Varghese N."/>
            <person name="Submissions S."/>
        </authorList>
    </citation>
    <scope>NUCLEOTIDE SEQUENCE [LARGE SCALE GENOMIC DNA]</scope>
    <source>
        <strain evidence="15">DSM 9756</strain>
    </source>
</reference>
<dbReference type="Pfam" id="PF25601">
    <property type="entry name" value="AAA_lid_14"/>
    <property type="match status" value="1"/>
</dbReference>
<dbReference type="InterPro" id="IPR002078">
    <property type="entry name" value="Sigma_54_int"/>
</dbReference>
<dbReference type="Gene3D" id="1.10.8.60">
    <property type="match status" value="1"/>
</dbReference>
<dbReference type="GO" id="GO:0043565">
    <property type="term" value="F:sequence-specific DNA binding"/>
    <property type="evidence" value="ECO:0007669"/>
    <property type="project" value="InterPro"/>
</dbReference>
<keyword evidence="6" id="KW-0902">Two-component regulatory system</keyword>